<organism evidence="2 3">
    <name type="scientific">Flavobacterium crassostreae</name>
    <dbReference type="NCBI Taxonomy" id="1763534"/>
    <lineage>
        <taxon>Bacteria</taxon>
        <taxon>Pseudomonadati</taxon>
        <taxon>Bacteroidota</taxon>
        <taxon>Flavobacteriia</taxon>
        <taxon>Flavobacteriales</taxon>
        <taxon>Flavobacteriaceae</taxon>
        <taxon>Flavobacterium</taxon>
    </lineage>
</organism>
<evidence type="ECO:0000313" key="3">
    <source>
        <dbReference type="Proteomes" id="UP000093510"/>
    </source>
</evidence>
<comment type="caution">
    <text evidence="2">The sequence shown here is derived from an EMBL/GenBank/DDBJ whole genome shotgun (WGS) entry which is preliminary data.</text>
</comment>
<feature type="region of interest" description="Disordered" evidence="1">
    <location>
        <begin position="20"/>
        <end position="47"/>
    </location>
</feature>
<sequence length="152" mass="17654">MDIYNKEGKKIGYTDKEGKSVMFSSSSSSTSSKKNYTSKSDAELQTVRPKSTQNFEPFETIFAWKTTKRFGLISVNARRMLNQTNLNGESVKDGFEKWVIKYKDNKDTKTLFGMYDVRKGALYFDLGNTKCIVNHKKKYFSFLTPEYIKKKR</sequence>
<dbReference type="RefSeq" id="WP_066330774.1">
    <property type="nucleotide sequence ID" value="NZ_CP017688.1"/>
</dbReference>
<name>A0A1B9EA46_9FLAO</name>
<gene>
    <name evidence="2" type="ORF">LPBF_00075</name>
</gene>
<dbReference type="STRING" id="1763534.GCA_001831475_01905"/>
<dbReference type="OrthoDB" id="9931300at2"/>
<reference evidence="2 3" key="1">
    <citation type="submission" date="2016-03" db="EMBL/GenBank/DDBJ databases">
        <authorList>
            <person name="Ploux O."/>
        </authorList>
    </citation>
    <scope>NUCLEOTIDE SEQUENCE [LARGE SCALE GENOMIC DNA]</scope>
    <source>
        <strain evidence="2 3">LPB0076</strain>
    </source>
</reference>
<dbReference type="AlphaFoldDB" id="A0A1B9EA46"/>
<feature type="compositionally biased region" description="Low complexity" evidence="1">
    <location>
        <begin position="24"/>
        <end position="39"/>
    </location>
</feature>
<evidence type="ECO:0000313" key="2">
    <source>
        <dbReference type="EMBL" id="OCB78820.1"/>
    </source>
</evidence>
<accession>A0A1B9EA46</accession>
<evidence type="ECO:0000256" key="1">
    <source>
        <dbReference type="SAM" id="MobiDB-lite"/>
    </source>
</evidence>
<dbReference type="Proteomes" id="UP000093510">
    <property type="component" value="Unassembled WGS sequence"/>
</dbReference>
<keyword evidence="3" id="KW-1185">Reference proteome</keyword>
<proteinExistence type="predicted"/>
<protein>
    <submittedName>
        <fullName evidence="2">Uncharacterized protein</fullName>
    </submittedName>
</protein>
<dbReference type="EMBL" id="LVEP01000001">
    <property type="protein sequence ID" value="OCB78820.1"/>
    <property type="molecule type" value="Genomic_DNA"/>
</dbReference>